<protein>
    <recommendedName>
        <fullName evidence="4">Chorismate dehydratase</fullName>
        <ecNumber evidence="4">4.2.1.151</ecNumber>
    </recommendedName>
    <alternativeName>
        <fullName evidence="4">Menaquinone biosynthetic enzyme MqnA</fullName>
    </alternativeName>
</protein>
<dbReference type="Gene3D" id="3.40.190.10">
    <property type="entry name" value="Periplasmic binding protein-like II"/>
    <property type="match status" value="2"/>
</dbReference>
<comment type="catalytic activity">
    <reaction evidence="4">
        <text>chorismate = 3-[(1-carboxyvinyl)-oxy]benzoate + H2O</text>
        <dbReference type="Rhea" id="RHEA:40051"/>
        <dbReference type="ChEBI" id="CHEBI:15377"/>
        <dbReference type="ChEBI" id="CHEBI:29748"/>
        <dbReference type="ChEBI" id="CHEBI:76981"/>
        <dbReference type="EC" id="4.2.1.151"/>
    </reaction>
</comment>
<evidence type="ECO:0000256" key="1">
    <source>
        <dbReference type="ARBA" id="ARBA00004863"/>
    </source>
</evidence>
<dbReference type="GO" id="GO:0016836">
    <property type="term" value="F:hydro-lyase activity"/>
    <property type="evidence" value="ECO:0007669"/>
    <property type="project" value="UniProtKB-UniRule"/>
</dbReference>
<gene>
    <name evidence="4" type="primary">mqnA</name>
    <name evidence="5" type="ORF">CLV39_0221</name>
</gene>
<accession>A0A3M0C3R1</accession>
<proteinExistence type="inferred from homology"/>
<evidence type="ECO:0000256" key="2">
    <source>
        <dbReference type="ARBA" id="ARBA00022428"/>
    </source>
</evidence>
<evidence type="ECO:0000256" key="4">
    <source>
        <dbReference type="HAMAP-Rule" id="MF_00995"/>
    </source>
</evidence>
<dbReference type="CDD" id="cd13634">
    <property type="entry name" value="PBP2_Sco4506"/>
    <property type="match status" value="1"/>
</dbReference>
<dbReference type="AlphaFoldDB" id="A0A3M0C3R1"/>
<comment type="similarity">
    <text evidence="4">Belongs to the MqnA/MqnD family. MqnA subfamily.</text>
</comment>
<comment type="pathway">
    <text evidence="1 4">Quinol/quinone metabolism; menaquinone biosynthesis.</text>
</comment>
<dbReference type="Pfam" id="PF02621">
    <property type="entry name" value="VitK2_biosynth"/>
    <property type="match status" value="1"/>
</dbReference>
<dbReference type="PANTHER" id="PTHR37690">
    <property type="entry name" value="CHORISMATE DEHYDRATASE"/>
    <property type="match status" value="1"/>
</dbReference>
<dbReference type="InterPro" id="IPR003773">
    <property type="entry name" value="Menaquinone_biosynth"/>
</dbReference>
<dbReference type="InterPro" id="IPR030868">
    <property type="entry name" value="MqnA"/>
</dbReference>
<keyword evidence="6" id="KW-1185">Reference proteome</keyword>
<keyword evidence="2 4" id="KW-0474">Menaquinone biosynthesis</keyword>
<dbReference type="Proteomes" id="UP000280842">
    <property type="component" value="Unassembled WGS sequence"/>
</dbReference>
<keyword evidence="3 4" id="KW-0456">Lyase</keyword>
<name>A0A3M0C3R1_9AQUI</name>
<dbReference type="SUPFAM" id="SSF53850">
    <property type="entry name" value="Periplasmic binding protein-like II"/>
    <property type="match status" value="1"/>
</dbReference>
<evidence type="ECO:0000313" key="6">
    <source>
        <dbReference type="Proteomes" id="UP000280842"/>
    </source>
</evidence>
<dbReference type="EC" id="4.2.1.151" evidence="4"/>
<dbReference type="HAMAP" id="MF_00995">
    <property type="entry name" value="MqnA"/>
    <property type="match status" value="1"/>
</dbReference>
<dbReference type="UniPathway" id="UPA00079"/>
<comment type="function">
    <text evidence="4">Catalyzes the dehydration of chorismate into 3-[(1-carboxyvinyl)oxy]benzoate, a step in the biosynthesis of menaquinone (MK, vitamin K2).</text>
</comment>
<evidence type="ECO:0000256" key="3">
    <source>
        <dbReference type="ARBA" id="ARBA00023239"/>
    </source>
</evidence>
<dbReference type="PANTHER" id="PTHR37690:SF1">
    <property type="entry name" value="CHORISMATE DEHYDRATASE"/>
    <property type="match status" value="1"/>
</dbReference>
<sequence>MLKIGWIDFLNTLPFNFEIAGIKPEFEYKLYKGVPVKLNKLLRNKEIDIAIASSAEYIENFQDYLILPNLSISATNKVHSVAIFSNKQLSDIKEVYLSKASKTSRYLTKIIFDIFLKKEISYKELENYQDIEKKSVLLIGDNAIFFSDRFKYVYDLSEIWYKNTGLPFVFALWILNKEIFYKKERQLRQFYNILMESKEKILKNLPNFVKNFVKTEKFSREFATEYIKNLDYNLTEKHIQSLKLFSKYLQDVKIIKKEPKFNLLNF</sequence>
<reference evidence="5 6" key="1">
    <citation type="submission" date="2018-10" db="EMBL/GenBank/DDBJ databases">
        <title>Genomic Encyclopedia of Archaeal and Bacterial Type Strains, Phase II (KMG-II): from individual species to whole genera.</title>
        <authorList>
            <person name="Goeker M."/>
        </authorList>
    </citation>
    <scope>NUCLEOTIDE SEQUENCE [LARGE SCALE GENOMIC DNA]</scope>
    <source>
        <strain evidence="5 6">VM1</strain>
    </source>
</reference>
<dbReference type="EMBL" id="REFO01000010">
    <property type="protein sequence ID" value="RMA97602.1"/>
    <property type="molecule type" value="Genomic_DNA"/>
</dbReference>
<comment type="caution">
    <text evidence="5">The sequence shown here is derived from an EMBL/GenBank/DDBJ whole genome shotgun (WGS) entry which is preliminary data.</text>
</comment>
<evidence type="ECO:0000313" key="5">
    <source>
        <dbReference type="EMBL" id="RMA97602.1"/>
    </source>
</evidence>
<dbReference type="GO" id="GO:0009234">
    <property type="term" value="P:menaquinone biosynthetic process"/>
    <property type="evidence" value="ECO:0007669"/>
    <property type="project" value="UniProtKB-UniRule"/>
</dbReference>
<organism evidence="5 6">
    <name type="scientific">Hydrogenothermus marinus</name>
    <dbReference type="NCBI Taxonomy" id="133270"/>
    <lineage>
        <taxon>Bacteria</taxon>
        <taxon>Pseudomonadati</taxon>
        <taxon>Aquificota</taxon>
        <taxon>Aquificia</taxon>
        <taxon>Aquificales</taxon>
        <taxon>Hydrogenothermaceae</taxon>
        <taxon>Hydrogenothermus</taxon>
    </lineage>
</organism>